<comment type="caution">
    <text evidence="2">The sequence shown here is derived from an EMBL/GenBank/DDBJ whole genome shotgun (WGS) entry which is preliminary data.</text>
</comment>
<feature type="compositionally biased region" description="Basic and acidic residues" evidence="1">
    <location>
        <begin position="35"/>
        <end position="55"/>
    </location>
</feature>
<proteinExistence type="predicted"/>
<accession>A0A3L8SSR7</accession>
<organism evidence="2 3">
    <name type="scientific">Chloebia gouldiae</name>
    <name type="common">Gouldian finch</name>
    <name type="synonym">Erythrura gouldiae</name>
    <dbReference type="NCBI Taxonomy" id="44316"/>
    <lineage>
        <taxon>Eukaryota</taxon>
        <taxon>Metazoa</taxon>
        <taxon>Chordata</taxon>
        <taxon>Craniata</taxon>
        <taxon>Vertebrata</taxon>
        <taxon>Euteleostomi</taxon>
        <taxon>Archelosauria</taxon>
        <taxon>Archosauria</taxon>
        <taxon>Dinosauria</taxon>
        <taxon>Saurischia</taxon>
        <taxon>Theropoda</taxon>
        <taxon>Coelurosauria</taxon>
        <taxon>Aves</taxon>
        <taxon>Neognathae</taxon>
        <taxon>Neoaves</taxon>
        <taxon>Telluraves</taxon>
        <taxon>Australaves</taxon>
        <taxon>Passeriformes</taxon>
        <taxon>Passeroidea</taxon>
        <taxon>Passeridae</taxon>
        <taxon>Chloebia</taxon>
    </lineage>
</organism>
<evidence type="ECO:0000313" key="3">
    <source>
        <dbReference type="Proteomes" id="UP000276834"/>
    </source>
</evidence>
<feature type="non-terminal residue" evidence="2">
    <location>
        <position position="1"/>
    </location>
</feature>
<keyword evidence="3" id="KW-1185">Reference proteome</keyword>
<dbReference type="EMBL" id="QUSF01000008">
    <property type="protein sequence ID" value="RLW07217.1"/>
    <property type="molecule type" value="Genomic_DNA"/>
</dbReference>
<reference evidence="2 3" key="1">
    <citation type="journal article" date="2018" name="Proc. R. Soc. B">
        <title>A non-coding region near Follistatin controls head colour polymorphism in the Gouldian finch.</title>
        <authorList>
            <person name="Toomey M.B."/>
            <person name="Marques C.I."/>
            <person name="Andrade P."/>
            <person name="Araujo P.M."/>
            <person name="Sabatino S."/>
            <person name="Gazda M.A."/>
            <person name="Afonso S."/>
            <person name="Lopes R.J."/>
            <person name="Corbo J.C."/>
            <person name="Carneiro M."/>
        </authorList>
    </citation>
    <scope>NUCLEOTIDE SEQUENCE [LARGE SCALE GENOMIC DNA]</scope>
    <source>
        <strain evidence="2">Red01</strain>
        <tissue evidence="2">Muscle</tissue>
    </source>
</reference>
<evidence type="ECO:0000256" key="1">
    <source>
        <dbReference type="SAM" id="MobiDB-lite"/>
    </source>
</evidence>
<feature type="compositionally biased region" description="Polar residues" evidence="1">
    <location>
        <begin position="16"/>
        <end position="34"/>
    </location>
</feature>
<gene>
    <name evidence="2" type="ORF">DV515_00004193</name>
</gene>
<dbReference type="Proteomes" id="UP000276834">
    <property type="component" value="Unassembled WGS sequence"/>
</dbReference>
<sequence length="65" mass="7192">EPLLLPKTIKEFTNTVLSSTADGDPPQQESSCADRSTKSYTDRDQHKGISERGKDGEEESPSPWL</sequence>
<feature type="region of interest" description="Disordered" evidence="1">
    <location>
        <begin position="16"/>
        <end position="65"/>
    </location>
</feature>
<dbReference type="AlphaFoldDB" id="A0A3L8SSR7"/>
<protein>
    <submittedName>
        <fullName evidence="2">Uncharacterized protein</fullName>
    </submittedName>
</protein>
<name>A0A3L8SSR7_CHLGU</name>
<feature type="compositionally biased region" description="Acidic residues" evidence="1">
    <location>
        <begin position="56"/>
        <end position="65"/>
    </location>
</feature>
<evidence type="ECO:0000313" key="2">
    <source>
        <dbReference type="EMBL" id="RLW07217.1"/>
    </source>
</evidence>